<feature type="region of interest" description="Disordered" evidence="8">
    <location>
        <begin position="1437"/>
        <end position="1457"/>
    </location>
</feature>
<feature type="zinc finger region" description="C3H1-type" evidence="6">
    <location>
        <begin position="1981"/>
        <end position="2009"/>
    </location>
</feature>
<feature type="zinc finger region" description="C3H1-type" evidence="6">
    <location>
        <begin position="1932"/>
        <end position="1958"/>
    </location>
</feature>
<keyword evidence="3 6" id="KW-0863">Zinc-finger</keyword>
<dbReference type="Gene3D" id="4.10.1000.10">
    <property type="entry name" value="Zinc finger, CCCH-type"/>
    <property type="match status" value="2"/>
</dbReference>
<feature type="coiled-coil region" evidence="7">
    <location>
        <begin position="1734"/>
        <end position="1761"/>
    </location>
</feature>
<feature type="compositionally biased region" description="Basic and acidic residues" evidence="8">
    <location>
        <begin position="290"/>
        <end position="305"/>
    </location>
</feature>
<dbReference type="FunCoup" id="A0A061FH95">
    <property type="interactions" value="631"/>
</dbReference>
<keyword evidence="5" id="KW-0238">DNA-binding</keyword>
<feature type="zinc finger region" description="C3H1-type" evidence="6">
    <location>
        <begin position="1878"/>
        <end position="1906"/>
    </location>
</feature>
<dbReference type="HOGENOM" id="CLU_001506_0_0_1"/>
<evidence type="ECO:0000256" key="3">
    <source>
        <dbReference type="ARBA" id="ARBA00022771"/>
    </source>
</evidence>
<evidence type="ECO:0000259" key="9">
    <source>
        <dbReference type="PROSITE" id="PS50103"/>
    </source>
</evidence>
<dbReference type="FunFam" id="4.10.1000.10:FF:000008">
    <property type="entry name" value="zinc finger CCCH domain-containing protein 3"/>
    <property type="match status" value="1"/>
</dbReference>
<accession>A0A061FH95</accession>
<evidence type="ECO:0000313" key="11">
    <source>
        <dbReference type="Proteomes" id="UP000026915"/>
    </source>
</evidence>
<feature type="compositionally biased region" description="Basic residues" evidence="8">
    <location>
        <begin position="2002"/>
        <end position="2020"/>
    </location>
</feature>
<feature type="region of interest" description="Disordered" evidence="8">
    <location>
        <begin position="1996"/>
        <end position="2020"/>
    </location>
</feature>
<feature type="region of interest" description="Disordered" evidence="8">
    <location>
        <begin position="290"/>
        <end position="344"/>
    </location>
</feature>
<dbReference type="PROSITE" id="PS50103">
    <property type="entry name" value="ZF_C3H1"/>
    <property type="match status" value="3"/>
</dbReference>
<feature type="domain" description="C3H1-type" evidence="9">
    <location>
        <begin position="1932"/>
        <end position="1958"/>
    </location>
</feature>
<dbReference type="InterPro" id="IPR000571">
    <property type="entry name" value="Znf_CCCH"/>
</dbReference>
<dbReference type="PANTHER" id="PTHR46156">
    <property type="entry name" value="CCCH ZINGC FINGER"/>
    <property type="match status" value="1"/>
</dbReference>
<feature type="compositionally biased region" description="Basic residues" evidence="8">
    <location>
        <begin position="8"/>
        <end position="17"/>
    </location>
</feature>
<feature type="compositionally biased region" description="Polar residues" evidence="8">
    <location>
        <begin position="1314"/>
        <end position="1363"/>
    </location>
</feature>
<evidence type="ECO:0000256" key="6">
    <source>
        <dbReference type="PROSITE-ProRule" id="PRU00723"/>
    </source>
</evidence>
<feature type="compositionally biased region" description="Polar residues" evidence="8">
    <location>
        <begin position="1287"/>
        <end position="1296"/>
    </location>
</feature>
<keyword evidence="4 6" id="KW-0862">Zinc</keyword>
<keyword evidence="7" id="KW-0175">Coiled coil</keyword>
<dbReference type="PANTHER" id="PTHR46156:SF1">
    <property type="entry name" value="ZINC FINGER CCCH DOMAIN-CONTAINING PROTEIN 3"/>
    <property type="match status" value="1"/>
</dbReference>
<evidence type="ECO:0000256" key="8">
    <source>
        <dbReference type="SAM" id="MobiDB-lite"/>
    </source>
</evidence>
<feature type="compositionally biased region" description="Polar residues" evidence="8">
    <location>
        <begin position="1448"/>
        <end position="1457"/>
    </location>
</feature>
<evidence type="ECO:0000256" key="1">
    <source>
        <dbReference type="ARBA" id="ARBA00022723"/>
    </source>
</evidence>
<protein>
    <submittedName>
        <fullName evidence="10">Zinc finger C-x8-C-x5-C-x3-H type family protein, putative isoform 1</fullName>
    </submittedName>
</protein>
<keyword evidence="2" id="KW-0677">Repeat</keyword>
<evidence type="ECO:0000256" key="5">
    <source>
        <dbReference type="ARBA" id="ARBA00023125"/>
    </source>
</evidence>
<dbReference type="FunFam" id="4.10.1000.10:FF:000022">
    <property type="entry name" value="Zinc finger CCCH domain-containing protein 7"/>
    <property type="match status" value="1"/>
</dbReference>
<feature type="compositionally biased region" description="Low complexity" evidence="8">
    <location>
        <begin position="103"/>
        <end position="126"/>
    </location>
</feature>
<dbReference type="Proteomes" id="UP000026915">
    <property type="component" value="Chromosome 8"/>
</dbReference>
<feature type="domain" description="C3H1-type" evidence="9">
    <location>
        <begin position="1878"/>
        <end position="1906"/>
    </location>
</feature>
<feature type="compositionally biased region" description="Pro residues" evidence="8">
    <location>
        <begin position="35"/>
        <end position="44"/>
    </location>
</feature>
<feature type="region of interest" description="Disordered" evidence="8">
    <location>
        <begin position="430"/>
        <end position="469"/>
    </location>
</feature>
<dbReference type="eggNOG" id="KOG1492">
    <property type="taxonomic scope" value="Eukaryota"/>
</dbReference>
<dbReference type="EMBL" id="CM001886">
    <property type="protein sequence ID" value="EOY16451.1"/>
    <property type="molecule type" value="Genomic_DNA"/>
</dbReference>
<keyword evidence="11" id="KW-1185">Reference proteome</keyword>
<feature type="region of interest" description="Disordered" evidence="8">
    <location>
        <begin position="1"/>
        <end position="162"/>
    </location>
</feature>
<reference evidence="10 11" key="1">
    <citation type="journal article" date="2013" name="Genome Biol.">
        <title>The genome sequence of the most widely cultivated cacao type and its use to identify candidate genes regulating pod color.</title>
        <authorList>
            <person name="Motamayor J.C."/>
            <person name="Mockaitis K."/>
            <person name="Schmutz J."/>
            <person name="Haiminen N."/>
            <person name="Iii D.L."/>
            <person name="Cornejo O."/>
            <person name="Findley S.D."/>
            <person name="Zheng P."/>
            <person name="Utro F."/>
            <person name="Royaert S."/>
            <person name="Saski C."/>
            <person name="Jenkins J."/>
            <person name="Podicheti R."/>
            <person name="Zhao M."/>
            <person name="Scheffler B.E."/>
            <person name="Stack J.C."/>
            <person name="Feltus F.A."/>
            <person name="Mustiga G.M."/>
            <person name="Amores F."/>
            <person name="Phillips W."/>
            <person name="Marelli J.P."/>
            <person name="May G.D."/>
            <person name="Shapiro H."/>
            <person name="Ma J."/>
            <person name="Bustamante C.D."/>
            <person name="Schnell R.J."/>
            <person name="Main D."/>
            <person name="Gilbert D."/>
            <person name="Parida L."/>
            <person name="Kuhn D.N."/>
        </authorList>
    </citation>
    <scope>NUCLEOTIDE SEQUENCE [LARGE SCALE GENOMIC DNA]</scope>
    <source>
        <strain evidence="11">cv. Matina 1-6</strain>
    </source>
</reference>
<name>A0A061FH95_THECC</name>
<feature type="region of interest" description="Disordered" evidence="8">
    <location>
        <begin position="664"/>
        <end position="700"/>
    </location>
</feature>
<evidence type="ECO:0000256" key="4">
    <source>
        <dbReference type="ARBA" id="ARBA00022833"/>
    </source>
</evidence>
<dbReference type="SMART" id="SM00356">
    <property type="entry name" value="ZnF_C3H1"/>
    <property type="match status" value="5"/>
</dbReference>
<gene>
    <name evidence="10" type="ORF">TCM_035217</name>
</gene>
<dbReference type="InParanoid" id="A0A061FH95"/>
<keyword evidence="1 6" id="KW-0479">Metal-binding</keyword>
<evidence type="ECO:0000256" key="7">
    <source>
        <dbReference type="SAM" id="Coils"/>
    </source>
</evidence>
<evidence type="ECO:0000313" key="10">
    <source>
        <dbReference type="EMBL" id="EOY16451.1"/>
    </source>
</evidence>
<organism evidence="10 11">
    <name type="scientific">Theobroma cacao</name>
    <name type="common">Cacao</name>
    <name type="synonym">Cocoa</name>
    <dbReference type="NCBI Taxonomy" id="3641"/>
    <lineage>
        <taxon>Eukaryota</taxon>
        <taxon>Viridiplantae</taxon>
        <taxon>Streptophyta</taxon>
        <taxon>Embryophyta</taxon>
        <taxon>Tracheophyta</taxon>
        <taxon>Spermatophyta</taxon>
        <taxon>Magnoliopsida</taxon>
        <taxon>eudicotyledons</taxon>
        <taxon>Gunneridae</taxon>
        <taxon>Pentapetalae</taxon>
        <taxon>rosids</taxon>
        <taxon>malvids</taxon>
        <taxon>Malvales</taxon>
        <taxon>Malvaceae</taxon>
        <taxon>Byttnerioideae</taxon>
        <taxon>Theobroma</taxon>
    </lineage>
</organism>
<feature type="compositionally biased region" description="Pro residues" evidence="8">
    <location>
        <begin position="60"/>
        <end position="78"/>
    </location>
</feature>
<dbReference type="OMA" id="CVDSTIC"/>
<sequence>MDPSSYVNHHHHHHHQQNNHTRYAPLSPPLHLLSPTPPLPPHAPPYQQSPNNLYPSRYHVPPPQPPPQLAPPPPPPQQPQQQPYHPLPAPPPSVQRQQHPNHHPYNPQHPQYTFNPNFNSNPKPNNVSHQFHDFPQRRVPEFDTRPEYWPDNRASRPHSVSSLDREARYHQFDRRPASLAVDRYRHDVEGSSRYRALELNLRERPELGRVHSDNWIPDRASRDFGIVSMGFESNSNNSGFCHKVAENVRWGSRLRDQLIDNGNNEINERDEMRVFSRKIDYYQESELERFSDRGSSREDSHEFNRAPRKQIQKKSALLRIQKAQQNHRNREDERSHYMGYNNEGKTGSFRGKDLVLHSDHGLEERERKVSPVELDVSFKSNSLVAKAIVTPSSSSPVSDLNVKPRTSKIRKVMIFDKANESRAKLDVSTSVLNSGSGSEDSKQSAGKVKSCGIGNVHDGVTKPSSKRTNVSLRNGKFERSCKVTVKLDDLTCVTEETPITDKKPESLEGKSTIPCIGNMRDGGLQTCSDRANVSVRENKVEGTLKSTLSDKSGASVGKPSSLKATKKKKIVRKVEKKVTNSPLNLANSKSPKSCDQPVKADTSTYCLSAISVADKSVTPPKMKIASAAGCSAGAVGLECCPKESALLLEYEKVTGASKDVVSKEVGTDVDPGSSVAPKIKRKRNSSTLPLRSSGHEESKVDQRFVNSDNSVFGLRIVSNIKEDRTETLNESITSRAFSVEDIDKQFYHSESNNDGLLRSEDINVHEDIVDIGSSSVAMHGTPGFECGSSNTQEINIACDIGNVNSGSKQACATAGNPVVEDGTTGRLPEANCSAGSNKMPHLPCSEETQINSGSIYADCSNHNRSTIHTPDIGYVNSGESNCEIGDDFVKHLVSSTLSLGNSGAERIPNAAESPECTAGSADVLTSANCLDTTIITSGVSAPPEVMVSDFGWLDTFREVSASADGKSPENKKRKISTSSSDVTASVINEGVAVSNISKSAVQLPSNFTDDQLQLEQAVKVSSIDGLHKEGIDLLLVNSSVVGPSQSVGFFRDAYKINHPRIDPCSAFIESVAPSSPCLHLLKLGGDQLSTATQVSAQNNHQIVAMDIEGDDRGKVHVGTAEEQKFISSEVSQCRITPEHMSSSLDQRLPSTDVEDDNHIPLKDDLPSALISLVFGVDANEVSATNSNDEVMPAPDIVSDVGSPYNHDNFVISASTCKAPLCQQSEKQAFGDEKFSDDKPMAEGAGNVSALVSYSQHSRTILKSNDAIQTNQSVAGKEVLLPSHDSKNTNSPNSISGATRRRKNPLSHVVPKSYPTRSSFVFSASKNTTPSTNITKPRTWHRTNNSSASPLSGNKPSSSANPLQRQMPKKAAFFQSPSYIRKGNSLVRKPVAVPALPQGSHSLSSSVYRMNPGVVDEVKKGTGPNSRVGAVDLRTGGANASFERPTTPPLSSVSKVPNCTSNSPGECTSSPLAEPSISDCCETAINHASSMEINDVLNSPEDGLKTFETLNQNGSVNNLEECTEQSESNLVPSNAKRLTYVKPKSNQLVATSECGRTSILNADKNQNFSAPSDGYYKKSKNQLIRTALESHIKQAVTMSDNKTNSVGQVAAKVMPSRTVGKRQSNKVVGKTHKPSKFSLVWTLHSARLSKNDGNSLRRPKVLPQLFPWKRMTYWRSFKLNSVSSCNSSLSTISRKMLLSRKRNTVYTRSINGFSIRKSKVFSVGGSSLKWSKSIERNSRKANEEATLAVAEAERKKREQKGTVSRTGKRSYSCHKVVHGTELRPGERIFRIGSLRYKMDSSRHSLQRISDDESSCSSDHLSENSTKKTYVPRRLVIGNDEYVRIGNGNQLVRDPKKRTRVLASEKVRWSLHTARLRLVKKRKYCQFFTRFGKCNKDDGKCPYIHDPSKIAVCTKFLKGLCSNPNCKLTHKVIPERMPDCSYFLQGLCTNENCPYRHVHVNPNASTCEGFLRGYCADGNECRKKHSYVCPNFEATGSCPQGSKCKLHHPKKQSKGKKSKRSIKHNNARGRYFGIDMLVPKRMVPESHRALDDDDVFFDGKFSDYIRLDVRDDDAGEIHQVMNDQMTFGDNDSSDLRLDDLDELIKPIRIMNR</sequence>
<dbReference type="GO" id="GO:0008270">
    <property type="term" value="F:zinc ion binding"/>
    <property type="evidence" value="ECO:0007669"/>
    <property type="project" value="UniProtKB-KW"/>
</dbReference>
<dbReference type="GO" id="GO:0005634">
    <property type="term" value="C:nucleus"/>
    <property type="evidence" value="ECO:0000318"/>
    <property type="project" value="GO_Central"/>
</dbReference>
<dbReference type="Gramene" id="EOY16451">
    <property type="protein sequence ID" value="EOY16451"/>
    <property type="gene ID" value="TCM_035217"/>
</dbReference>
<dbReference type="STRING" id="3641.A0A061FH95"/>
<feature type="domain" description="C3H1-type" evidence="9">
    <location>
        <begin position="1981"/>
        <end position="2009"/>
    </location>
</feature>
<feature type="region of interest" description="Disordered" evidence="8">
    <location>
        <begin position="1278"/>
        <end position="1368"/>
    </location>
</feature>
<proteinExistence type="predicted"/>
<dbReference type="GO" id="GO:0003677">
    <property type="term" value="F:DNA binding"/>
    <property type="evidence" value="ECO:0007669"/>
    <property type="project" value="UniProtKB-KW"/>
</dbReference>
<evidence type="ECO:0000256" key="2">
    <source>
        <dbReference type="ARBA" id="ARBA00022737"/>
    </source>
</evidence>
<feature type="compositionally biased region" description="Basic and acidic residues" evidence="8">
    <location>
        <begin position="130"/>
        <end position="154"/>
    </location>
</feature>